<keyword evidence="5" id="KW-0274">FAD</keyword>
<dbReference type="GO" id="GO:0006744">
    <property type="term" value="P:ubiquinone biosynthetic process"/>
    <property type="evidence" value="ECO:0007669"/>
    <property type="project" value="UniProtKB-UniPathway"/>
</dbReference>
<reference evidence="9" key="1">
    <citation type="submission" date="2019-09" db="EMBL/GenBank/DDBJ databases">
        <title>Characterisation of the sponge microbiome using genome-centric metagenomics.</title>
        <authorList>
            <person name="Engelberts J.P."/>
            <person name="Robbins S.J."/>
            <person name="De Goeij J.M."/>
            <person name="Aranda M."/>
            <person name="Bell S.C."/>
            <person name="Webster N.S."/>
        </authorList>
    </citation>
    <scope>NUCLEOTIDE SEQUENCE</scope>
    <source>
        <strain evidence="9">SB0664_bin_43</strain>
    </source>
</reference>
<dbReference type="InterPro" id="IPR002938">
    <property type="entry name" value="FAD-bd"/>
</dbReference>
<organism evidence="9">
    <name type="scientific">Boseongicola sp. SB0664_bin_43</name>
    <dbReference type="NCBI Taxonomy" id="2604844"/>
    <lineage>
        <taxon>Bacteria</taxon>
        <taxon>Pseudomonadati</taxon>
        <taxon>Pseudomonadota</taxon>
        <taxon>Alphaproteobacteria</taxon>
        <taxon>Rhodobacterales</taxon>
        <taxon>Paracoccaceae</taxon>
        <taxon>Boseongicola</taxon>
    </lineage>
</organism>
<gene>
    <name evidence="9" type="ORF">F4Y60_11215</name>
</gene>
<dbReference type="GO" id="GO:0071949">
    <property type="term" value="F:FAD binding"/>
    <property type="evidence" value="ECO:0007669"/>
    <property type="project" value="InterPro"/>
</dbReference>
<protein>
    <submittedName>
        <fullName evidence="9">UbiH/UbiF family hydroxylase</fullName>
    </submittedName>
</protein>
<dbReference type="InterPro" id="IPR010971">
    <property type="entry name" value="UbiH/COQ6"/>
</dbReference>
<comment type="similarity">
    <text evidence="3">Belongs to the UbiH/COQ6 family.</text>
</comment>
<dbReference type="PRINTS" id="PR00420">
    <property type="entry name" value="RNGMNOXGNASE"/>
</dbReference>
<evidence type="ECO:0000256" key="5">
    <source>
        <dbReference type="ARBA" id="ARBA00022827"/>
    </source>
</evidence>
<proteinExistence type="inferred from homology"/>
<dbReference type="EMBL" id="VXRY01000456">
    <property type="protein sequence ID" value="MXY34634.1"/>
    <property type="molecule type" value="Genomic_DNA"/>
</dbReference>
<evidence type="ECO:0000259" key="8">
    <source>
        <dbReference type="Pfam" id="PF01494"/>
    </source>
</evidence>
<dbReference type="Pfam" id="PF01494">
    <property type="entry name" value="FAD_binding_3"/>
    <property type="match status" value="1"/>
</dbReference>
<keyword evidence="7" id="KW-0503">Monooxygenase</keyword>
<comment type="cofactor">
    <cofactor evidence="1">
        <name>FAD</name>
        <dbReference type="ChEBI" id="CHEBI:57692"/>
    </cofactor>
</comment>
<keyword evidence="4" id="KW-0285">Flavoprotein</keyword>
<sequence length="396" mass="42130">MHAEETDIFVSGGGIAGLVAALGLADAGLSVTLADPAPPPAGDNCGDLRSTAFLEPSRRQLEAIGIWNALGDVATPLEVLCVANCMGDPPWIETERSFRAADLGIPALGWNLPNAQTRRRLADLADSDPRINLKFGVGFHSLLARQSEAVVDLTDGSRIRARLAIAADGSASPLREAAGIEVETTRYGQKALTLAVSHPLPHKSISTELYLSGGAFVLVPLPDQNGVPTSAVVWMHDGPEVLRLAKLDDGALGEAATQRSCNVLGPLSPVSDRQVWPVVTQRARRYTARRVAVIAEAAHVLPPIGAQGLNVSLADIWCLLQLVRDAPGELGTSLQLSAFARHRQLDVLARTGIIDLYNRLCRDGTPAGQFLRSTGLRLAGDWESLRRAIMRAGLES</sequence>
<evidence type="ECO:0000256" key="7">
    <source>
        <dbReference type="ARBA" id="ARBA00023033"/>
    </source>
</evidence>
<evidence type="ECO:0000256" key="3">
    <source>
        <dbReference type="ARBA" id="ARBA00005349"/>
    </source>
</evidence>
<evidence type="ECO:0000256" key="1">
    <source>
        <dbReference type="ARBA" id="ARBA00001974"/>
    </source>
</evidence>
<accession>A0A6B0Y0U4</accession>
<dbReference type="SUPFAM" id="SSF51905">
    <property type="entry name" value="FAD/NAD(P)-binding domain"/>
    <property type="match status" value="1"/>
</dbReference>
<evidence type="ECO:0000313" key="9">
    <source>
        <dbReference type="EMBL" id="MXY34634.1"/>
    </source>
</evidence>
<evidence type="ECO:0000256" key="6">
    <source>
        <dbReference type="ARBA" id="ARBA00023002"/>
    </source>
</evidence>
<keyword evidence="6" id="KW-0560">Oxidoreductase</keyword>
<dbReference type="PANTHER" id="PTHR43876">
    <property type="entry name" value="UBIQUINONE BIOSYNTHESIS MONOOXYGENASE COQ6, MITOCHONDRIAL"/>
    <property type="match status" value="1"/>
</dbReference>
<dbReference type="GO" id="GO:0016705">
    <property type="term" value="F:oxidoreductase activity, acting on paired donors, with incorporation or reduction of molecular oxygen"/>
    <property type="evidence" value="ECO:0007669"/>
    <property type="project" value="InterPro"/>
</dbReference>
<dbReference type="InterPro" id="IPR036188">
    <property type="entry name" value="FAD/NAD-bd_sf"/>
</dbReference>
<feature type="domain" description="FAD-binding" evidence="8">
    <location>
        <begin position="5"/>
        <end position="319"/>
    </location>
</feature>
<comment type="pathway">
    <text evidence="2">Cofactor biosynthesis; ubiquinone biosynthesis.</text>
</comment>
<name>A0A6B0Y0U4_9RHOB</name>
<dbReference type="UniPathway" id="UPA00232"/>
<dbReference type="InterPro" id="IPR051205">
    <property type="entry name" value="UbiH/COQ6_monooxygenase"/>
</dbReference>
<dbReference type="NCBIfam" id="TIGR01988">
    <property type="entry name" value="Ubi-OHases"/>
    <property type="match status" value="1"/>
</dbReference>
<evidence type="ECO:0000256" key="4">
    <source>
        <dbReference type="ARBA" id="ARBA00022630"/>
    </source>
</evidence>
<dbReference type="Gene3D" id="3.50.50.60">
    <property type="entry name" value="FAD/NAD(P)-binding domain"/>
    <property type="match status" value="2"/>
</dbReference>
<dbReference type="PANTHER" id="PTHR43876:SF7">
    <property type="entry name" value="UBIQUINONE BIOSYNTHESIS MONOOXYGENASE COQ6, MITOCHONDRIAL"/>
    <property type="match status" value="1"/>
</dbReference>
<comment type="caution">
    <text evidence="9">The sequence shown here is derived from an EMBL/GenBank/DDBJ whole genome shotgun (WGS) entry which is preliminary data.</text>
</comment>
<dbReference type="AlphaFoldDB" id="A0A6B0Y0U4"/>
<dbReference type="GO" id="GO:0004497">
    <property type="term" value="F:monooxygenase activity"/>
    <property type="evidence" value="ECO:0007669"/>
    <property type="project" value="UniProtKB-KW"/>
</dbReference>
<evidence type="ECO:0000256" key="2">
    <source>
        <dbReference type="ARBA" id="ARBA00004749"/>
    </source>
</evidence>